<name>A0AAD4G6S1_BOLED</name>
<dbReference type="EMBL" id="WHUW01000116">
    <property type="protein sequence ID" value="KAF8423440.1"/>
    <property type="molecule type" value="Genomic_DNA"/>
</dbReference>
<proteinExistence type="predicted"/>
<evidence type="ECO:0000313" key="3">
    <source>
        <dbReference type="Proteomes" id="UP001194468"/>
    </source>
</evidence>
<organism evidence="1 3">
    <name type="scientific">Boletus edulis BED1</name>
    <dbReference type="NCBI Taxonomy" id="1328754"/>
    <lineage>
        <taxon>Eukaryota</taxon>
        <taxon>Fungi</taxon>
        <taxon>Dikarya</taxon>
        <taxon>Basidiomycota</taxon>
        <taxon>Agaricomycotina</taxon>
        <taxon>Agaricomycetes</taxon>
        <taxon>Agaricomycetidae</taxon>
        <taxon>Boletales</taxon>
        <taxon>Boletineae</taxon>
        <taxon>Boletaceae</taxon>
        <taxon>Boletoideae</taxon>
        <taxon>Boletus</taxon>
    </lineage>
</organism>
<keyword evidence="3" id="KW-1185">Reference proteome</keyword>
<reference evidence="1" key="2">
    <citation type="journal article" date="2020" name="Nat. Commun.">
        <title>Large-scale genome sequencing of mycorrhizal fungi provides insights into the early evolution of symbiotic traits.</title>
        <authorList>
            <person name="Miyauchi S."/>
            <person name="Kiss E."/>
            <person name="Kuo A."/>
            <person name="Drula E."/>
            <person name="Kohler A."/>
            <person name="Sanchez-Garcia M."/>
            <person name="Morin E."/>
            <person name="Andreopoulos B."/>
            <person name="Barry K.W."/>
            <person name="Bonito G."/>
            <person name="Buee M."/>
            <person name="Carver A."/>
            <person name="Chen C."/>
            <person name="Cichocki N."/>
            <person name="Clum A."/>
            <person name="Culley D."/>
            <person name="Crous P.W."/>
            <person name="Fauchery L."/>
            <person name="Girlanda M."/>
            <person name="Hayes R.D."/>
            <person name="Keri Z."/>
            <person name="LaButti K."/>
            <person name="Lipzen A."/>
            <person name="Lombard V."/>
            <person name="Magnuson J."/>
            <person name="Maillard F."/>
            <person name="Murat C."/>
            <person name="Nolan M."/>
            <person name="Ohm R.A."/>
            <person name="Pangilinan J."/>
            <person name="Pereira M.F."/>
            <person name="Perotto S."/>
            <person name="Peter M."/>
            <person name="Pfister S."/>
            <person name="Riley R."/>
            <person name="Sitrit Y."/>
            <person name="Stielow J.B."/>
            <person name="Szollosi G."/>
            <person name="Zifcakova L."/>
            <person name="Stursova M."/>
            <person name="Spatafora J.W."/>
            <person name="Tedersoo L."/>
            <person name="Vaario L.M."/>
            <person name="Yamada A."/>
            <person name="Yan M."/>
            <person name="Wang P."/>
            <person name="Xu J."/>
            <person name="Bruns T."/>
            <person name="Baldrian P."/>
            <person name="Vilgalys R."/>
            <person name="Dunand C."/>
            <person name="Henrissat B."/>
            <person name="Grigoriev I.V."/>
            <person name="Hibbett D."/>
            <person name="Nagy L.G."/>
            <person name="Martin F.M."/>
        </authorList>
    </citation>
    <scope>NUCLEOTIDE SEQUENCE</scope>
    <source>
        <strain evidence="1">BED1</strain>
    </source>
</reference>
<dbReference type="EMBL" id="WHUW01000167">
    <property type="protein sequence ID" value="KAF8419826.1"/>
    <property type="molecule type" value="Genomic_DNA"/>
</dbReference>
<evidence type="ECO:0000313" key="1">
    <source>
        <dbReference type="EMBL" id="KAF8419826.1"/>
    </source>
</evidence>
<sequence>MQDCDELIILTLSRSNVILLVESLQLLDHCSVLPTHLQPTLEALVGATVQPTSSRSITPFDDSLGHSTVSVIPISPFDSLVQNLATSDPFLNDKQHPNAVTTAQVASKCPLRRVASTILQIRCRYFPSRQQPHFKRLIIRSPYILARHSAATIRSHVSNAAPPQTVITHFGLGLEDEGSNIPGDSTSHLHCYPTYRALRCANQPPGFQELLPLTDNEISAAIPTKESWKRPYALRNDSSSSQVGAILARLAAASWDSTTHDVKGWVTSVAKSLGYERASSQDHDLRSIVFRCTRLRTKNVSLNFLWMMALIQVVSKCQSIRIRTGMSSLSKIWRQELKDMPHQPELRTLKYWYALGSKYALLAGGGSVYLLILIAGIGLRTSIGKLSSHVLWQLANALRSPVQAGHRRSVEKSILPTITRMKTILPISMDTLFAALLPGEYQLPGSVDCHNLSQSDGFSDAMVANSFNLLPRDTSIW</sequence>
<dbReference type="Proteomes" id="UP001194468">
    <property type="component" value="Unassembled WGS sequence"/>
</dbReference>
<comment type="caution">
    <text evidence="1">The sequence shown here is derived from an EMBL/GenBank/DDBJ whole genome shotgun (WGS) entry which is preliminary data.</text>
</comment>
<reference evidence="1" key="1">
    <citation type="submission" date="2019-10" db="EMBL/GenBank/DDBJ databases">
        <authorList>
            <consortium name="DOE Joint Genome Institute"/>
            <person name="Kuo A."/>
            <person name="Miyauchi S."/>
            <person name="Kiss E."/>
            <person name="Drula E."/>
            <person name="Kohler A."/>
            <person name="Sanchez-Garcia M."/>
            <person name="Andreopoulos B."/>
            <person name="Barry K.W."/>
            <person name="Bonito G."/>
            <person name="Buee M."/>
            <person name="Carver A."/>
            <person name="Chen C."/>
            <person name="Cichocki N."/>
            <person name="Clum A."/>
            <person name="Culley D."/>
            <person name="Crous P.W."/>
            <person name="Fauchery L."/>
            <person name="Girlanda M."/>
            <person name="Hayes R."/>
            <person name="Keri Z."/>
            <person name="LaButti K."/>
            <person name="Lipzen A."/>
            <person name="Lombard V."/>
            <person name="Magnuson J."/>
            <person name="Maillard F."/>
            <person name="Morin E."/>
            <person name="Murat C."/>
            <person name="Nolan M."/>
            <person name="Ohm R."/>
            <person name="Pangilinan J."/>
            <person name="Pereira M."/>
            <person name="Perotto S."/>
            <person name="Peter M."/>
            <person name="Riley R."/>
            <person name="Sitrit Y."/>
            <person name="Stielow B."/>
            <person name="Szollosi G."/>
            <person name="Zifcakova L."/>
            <person name="Stursova M."/>
            <person name="Spatafora J.W."/>
            <person name="Tedersoo L."/>
            <person name="Vaario L.-M."/>
            <person name="Yamada A."/>
            <person name="Yan M."/>
            <person name="Wang P."/>
            <person name="Xu J."/>
            <person name="Bruns T."/>
            <person name="Baldrian P."/>
            <person name="Vilgalys R."/>
            <person name="Henrissat B."/>
            <person name="Grigoriev I.V."/>
            <person name="Hibbett D."/>
            <person name="Nagy L.G."/>
            <person name="Martin F.M."/>
        </authorList>
    </citation>
    <scope>NUCLEOTIDE SEQUENCE</scope>
    <source>
        <strain evidence="1">BED1</strain>
    </source>
</reference>
<protein>
    <submittedName>
        <fullName evidence="1">Uncharacterized protein</fullName>
    </submittedName>
</protein>
<evidence type="ECO:0000313" key="2">
    <source>
        <dbReference type="EMBL" id="KAF8423440.1"/>
    </source>
</evidence>
<dbReference type="AlphaFoldDB" id="A0AAD4G6S1"/>
<gene>
    <name evidence="2" type="ORF">L210DRAFT_3765778</name>
    <name evidence="1" type="ORF">L210DRAFT_3766525</name>
</gene>
<accession>A0AAD4G6S1</accession>